<evidence type="ECO:0000313" key="3">
    <source>
        <dbReference type="Proteomes" id="UP000272503"/>
    </source>
</evidence>
<keyword evidence="1" id="KW-1133">Transmembrane helix</keyword>
<keyword evidence="1" id="KW-0472">Membrane</keyword>
<evidence type="ECO:0000313" key="2">
    <source>
        <dbReference type="EMBL" id="RLP75695.1"/>
    </source>
</evidence>
<name>A0A3L7A6J3_9MICO</name>
<evidence type="ECO:0000256" key="1">
    <source>
        <dbReference type="SAM" id="Phobius"/>
    </source>
</evidence>
<sequence>MKDALEYTTTERPEYGATMQMGMIRSTERAPMTRSLLLAPAILGVVVLIASLTWYFMFQAATQPKAQSIELSPASVSEAHLIDDDVSMESPEGQYIFRVRPQDTPGSGQFDIVASTWNQYAGYSADHLRSAFIAADGTVIRNTKIAAYSGPDFERNSSGVVYSAVPYTVTVPTGGKALGTGHLAFWLDQAADDVVYVAVNE</sequence>
<accession>A0A3L7A6J3</accession>
<proteinExistence type="predicted"/>
<gene>
    <name evidence="2" type="ORF">D9V32_09510</name>
</gene>
<dbReference type="AlphaFoldDB" id="A0A3L7A6J3"/>
<reference evidence="2 3" key="1">
    <citation type="submission" date="2018-10" db="EMBL/GenBank/DDBJ databases">
        <authorList>
            <person name="Li J."/>
        </authorList>
    </citation>
    <scope>NUCLEOTIDE SEQUENCE [LARGE SCALE GENOMIC DNA]</scope>
    <source>
        <strain evidence="2 3">IF 016277</strain>
    </source>
</reference>
<keyword evidence="1" id="KW-0812">Transmembrane</keyword>
<dbReference type="OrthoDB" id="9988503at2"/>
<comment type="caution">
    <text evidence="2">The sequence shown here is derived from an EMBL/GenBank/DDBJ whole genome shotgun (WGS) entry which is preliminary data.</text>
</comment>
<dbReference type="RefSeq" id="WP_121648670.1">
    <property type="nucleotide sequence ID" value="NZ_RCUX01000006.1"/>
</dbReference>
<protein>
    <submittedName>
        <fullName evidence="2">Uncharacterized protein</fullName>
    </submittedName>
</protein>
<dbReference type="EMBL" id="RCUX01000006">
    <property type="protein sequence ID" value="RLP75695.1"/>
    <property type="molecule type" value="Genomic_DNA"/>
</dbReference>
<keyword evidence="3" id="KW-1185">Reference proteome</keyword>
<feature type="transmembrane region" description="Helical" evidence="1">
    <location>
        <begin position="35"/>
        <end position="57"/>
    </location>
</feature>
<dbReference type="Proteomes" id="UP000272503">
    <property type="component" value="Unassembled WGS sequence"/>
</dbReference>
<organism evidence="2 3">
    <name type="scientific">Mycetocola tolaasinivorans</name>
    <dbReference type="NCBI Taxonomy" id="76635"/>
    <lineage>
        <taxon>Bacteria</taxon>
        <taxon>Bacillati</taxon>
        <taxon>Actinomycetota</taxon>
        <taxon>Actinomycetes</taxon>
        <taxon>Micrococcales</taxon>
        <taxon>Microbacteriaceae</taxon>
        <taxon>Mycetocola</taxon>
    </lineage>
</organism>